<dbReference type="InterPro" id="IPR038144">
    <property type="entry name" value="IPI"/>
</dbReference>
<feature type="chain" id="PRO_5041720175" description="Intracellular proteinase inhibitor BsuPI domain-containing protein" evidence="1">
    <location>
        <begin position="27"/>
        <end position="229"/>
    </location>
</feature>
<dbReference type="Pfam" id="PF12690">
    <property type="entry name" value="BsuPI"/>
    <property type="match status" value="1"/>
</dbReference>
<sequence>MSHKKMILIMSSALVIGLLTGCGTGAKTNGSSEGIKTENPRENEIAANFLSNIETKEDKHTIIVKYKVKNISGKVQKLTFSSGLEADFIVYDQAGKKVKQYSDDVMSTQVMKEILLENNQEISKEFTISDFTNGHYKIEVFLTAKEEEAKAVTDLIVKNSFSKGSGKLVGLIDNHTVEIDIDGIKTAFQLTEEAQQQYKSLKEGAHVSFVYKENEHEQKVIEKFEVEPK</sequence>
<dbReference type="Proteomes" id="UP001178288">
    <property type="component" value="Chromosome"/>
</dbReference>
<dbReference type="PROSITE" id="PS51257">
    <property type="entry name" value="PROKAR_LIPOPROTEIN"/>
    <property type="match status" value="1"/>
</dbReference>
<keyword evidence="1" id="KW-0732">Signal</keyword>
<evidence type="ECO:0000313" key="4">
    <source>
        <dbReference type="Proteomes" id="UP001178288"/>
    </source>
</evidence>
<keyword evidence="4" id="KW-1185">Reference proteome</keyword>
<feature type="domain" description="Intracellular proteinase inhibitor BsuPI" evidence="2">
    <location>
        <begin position="55"/>
        <end position="146"/>
    </location>
</feature>
<name>A0AA95MJ60_9BACI</name>
<proteinExistence type="predicted"/>
<evidence type="ECO:0000256" key="1">
    <source>
        <dbReference type="SAM" id="SignalP"/>
    </source>
</evidence>
<accession>A0AA95MJ60</accession>
<organism evidence="3 4">
    <name type="scientific">Neobacillus novalis</name>
    <dbReference type="NCBI Taxonomy" id="220687"/>
    <lineage>
        <taxon>Bacteria</taxon>
        <taxon>Bacillati</taxon>
        <taxon>Bacillota</taxon>
        <taxon>Bacilli</taxon>
        <taxon>Bacillales</taxon>
        <taxon>Bacillaceae</taxon>
        <taxon>Neobacillus</taxon>
    </lineage>
</organism>
<feature type="signal peptide" evidence="1">
    <location>
        <begin position="1"/>
        <end position="26"/>
    </location>
</feature>
<dbReference type="AlphaFoldDB" id="A0AA95MJ60"/>
<protein>
    <recommendedName>
        <fullName evidence="2">Intracellular proteinase inhibitor BsuPI domain-containing protein</fullName>
    </recommendedName>
</protein>
<gene>
    <name evidence="3" type="ORF">QNH39_15630</name>
</gene>
<evidence type="ECO:0000313" key="3">
    <source>
        <dbReference type="EMBL" id="WHY84107.1"/>
    </source>
</evidence>
<evidence type="ECO:0000259" key="2">
    <source>
        <dbReference type="Pfam" id="PF12690"/>
    </source>
</evidence>
<dbReference type="Gene3D" id="2.60.40.2360">
    <property type="entry name" value="Intracellular proteinase inhibitor BsuPI"/>
    <property type="match status" value="1"/>
</dbReference>
<dbReference type="RefSeq" id="WP_066088351.1">
    <property type="nucleotide sequence ID" value="NZ_CP126114.1"/>
</dbReference>
<reference evidence="3" key="1">
    <citation type="submission" date="2023-05" db="EMBL/GenBank/DDBJ databases">
        <title>Comparative genomics of Bacillaceae isolates and their secondary metabolite potential.</title>
        <authorList>
            <person name="Song L."/>
            <person name="Nielsen L.J."/>
            <person name="Mohite O."/>
            <person name="Xu X."/>
            <person name="Weber T."/>
            <person name="Kovacs A.T."/>
        </authorList>
    </citation>
    <scope>NUCLEOTIDE SEQUENCE</scope>
    <source>
        <strain evidence="3">XLM17</strain>
    </source>
</reference>
<dbReference type="EMBL" id="CP126114">
    <property type="protein sequence ID" value="WHY84107.1"/>
    <property type="molecule type" value="Genomic_DNA"/>
</dbReference>
<dbReference type="KEGG" id="nnv:QNH39_15630"/>
<dbReference type="InterPro" id="IPR020481">
    <property type="entry name" value="Intracell_prot_inh_BsuPI"/>
</dbReference>